<name>A0A4Y2SCD9_ARAVE</name>
<keyword evidence="2" id="KW-1185">Reference proteome</keyword>
<accession>A0A4Y2SCD9</accession>
<gene>
    <name evidence="1" type="ORF">AVEN_248864_1</name>
</gene>
<evidence type="ECO:0000313" key="1">
    <source>
        <dbReference type="EMBL" id="GBN85894.1"/>
    </source>
</evidence>
<sequence length="105" mass="12296">MWGLTIAEKFPYKTTGNRLQGRNFRRSVLTTALPGRGPINFCLIFWVSFPSVQELYCQMKLLEELPFLLDLAWGPAFCSLWNTLQNINKMFLKCFVLLYVLRDIQ</sequence>
<organism evidence="1 2">
    <name type="scientific">Araneus ventricosus</name>
    <name type="common">Orbweaver spider</name>
    <name type="synonym">Epeira ventricosa</name>
    <dbReference type="NCBI Taxonomy" id="182803"/>
    <lineage>
        <taxon>Eukaryota</taxon>
        <taxon>Metazoa</taxon>
        <taxon>Ecdysozoa</taxon>
        <taxon>Arthropoda</taxon>
        <taxon>Chelicerata</taxon>
        <taxon>Arachnida</taxon>
        <taxon>Araneae</taxon>
        <taxon>Araneomorphae</taxon>
        <taxon>Entelegynae</taxon>
        <taxon>Araneoidea</taxon>
        <taxon>Araneidae</taxon>
        <taxon>Araneus</taxon>
    </lineage>
</organism>
<comment type="caution">
    <text evidence="1">The sequence shown here is derived from an EMBL/GenBank/DDBJ whole genome shotgun (WGS) entry which is preliminary data.</text>
</comment>
<dbReference type="EMBL" id="BGPR01021008">
    <property type="protein sequence ID" value="GBN85894.1"/>
    <property type="molecule type" value="Genomic_DNA"/>
</dbReference>
<evidence type="ECO:0000313" key="2">
    <source>
        <dbReference type="Proteomes" id="UP000499080"/>
    </source>
</evidence>
<reference evidence="1 2" key="1">
    <citation type="journal article" date="2019" name="Sci. Rep.">
        <title>Orb-weaving spider Araneus ventricosus genome elucidates the spidroin gene catalogue.</title>
        <authorList>
            <person name="Kono N."/>
            <person name="Nakamura H."/>
            <person name="Ohtoshi R."/>
            <person name="Moran D.A.P."/>
            <person name="Shinohara A."/>
            <person name="Yoshida Y."/>
            <person name="Fujiwara M."/>
            <person name="Mori M."/>
            <person name="Tomita M."/>
            <person name="Arakawa K."/>
        </authorList>
    </citation>
    <scope>NUCLEOTIDE SEQUENCE [LARGE SCALE GENOMIC DNA]</scope>
</reference>
<dbReference type="AlphaFoldDB" id="A0A4Y2SCD9"/>
<dbReference type="Proteomes" id="UP000499080">
    <property type="component" value="Unassembled WGS sequence"/>
</dbReference>
<protein>
    <submittedName>
        <fullName evidence="1">Uncharacterized protein</fullName>
    </submittedName>
</protein>
<proteinExistence type="predicted"/>